<feature type="signal peptide" evidence="4">
    <location>
        <begin position="1"/>
        <end position="23"/>
    </location>
</feature>
<dbReference type="EMBL" id="WJXA01000397">
    <property type="protein sequence ID" value="KAF7112948.1"/>
    <property type="molecule type" value="Genomic_DNA"/>
</dbReference>
<feature type="transmembrane region" description="Helical" evidence="3">
    <location>
        <begin position="279"/>
        <end position="304"/>
    </location>
</feature>
<keyword evidence="3" id="KW-0472">Membrane</keyword>
<dbReference type="SUPFAM" id="SSF49899">
    <property type="entry name" value="Concanavalin A-like lectins/glucanases"/>
    <property type="match status" value="1"/>
</dbReference>
<feature type="chain" id="PRO_5032306503" description="Legume lectin domain-containing protein" evidence="4">
    <location>
        <begin position="24"/>
        <end position="408"/>
    </location>
</feature>
<evidence type="ECO:0000256" key="1">
    <source>
        <dbReference type="ARBA" id="ARBA00007606"/>
    </source>
</evidence>
<dbReference type="CDD" id="cd06899">
    <property type="entry name" value="lectin_legume_LecRK_Arcelin_ConA"/>
    <property type="match status" value="1"/>
</dbReference>
<organism evidence="6 7">
    <name type="scientific">Rhododendron simsii</name>
    <name type="common">Sims's rhododendron</name>
    <dbReference type="NCBI Taxonomy" id="118357"/>
    <lineage>
        <taxon>Eukaryota</taxon>
        <taxon>Viridiplantae</taxon>
        <taxon>Streptophyta</taxon>
        <taxon>Embryophyta</taxon>
        <taxon>Tracheophyta</taxon>
        <taxon>Spermatophyta</taxon>
        <taxon>Magnoliopsida</taxon>
        <taxon>eudicotyledons</taxon>
        <taxon>Gunneridae</taxon>
        <taxon>Pentapetalae</taxon>
        <taxon>asterids</taxon>
        <taxon>Ericales</taxon>
        <taxon>Ericaceae</taxon>
        <taxon>Ericoideae</taxon>
        <taxon>Rhodoreae</taxon>
        <taxon>Rhododendron</taxon>
    </lineage>
</organism>
<dbReference type="Gene3D" id="2.60.120.200">
    <property type="match status" value="1"/>
</dbReference>
<dbReference type="AlphaFoldDB" id="A0A834FV62"/>
<protein>
    <recommendedName>
        <fullName evidence="5">Legume lectin domain-containing protein</fullName>
    </recommendedName>
</protein>
<name>A0A834FV62_RHOSS</name>
<dbReference type="Pfam" id="PF00139">
    <property type="entry name" value="Lectin_legB"/>
    <property type="match status" value="1"/>
</dbReference>
<accession>A0A834FV62</accession>
<evidence type="ECO:0000256" key="4">
    <source>
        <dbReference type="SAM" id="SignalP"/>
    </source>
</evidence>
<gene>
    <name evidence="6" type="ORF">RHSIM_RhsimUnG0175600</name>
</gene>
<feature type="domain" description="Legume lectin" evidence="5">
    <location>
        <begin position="24"/>
        <end position="265"/>
    </location>
</feature>
<evidence type="ECO:0000313" key="7">
    <source>
        <dbReference type="Proteomes" id="UP000626092"/>
    </source>
</evidence>
<keyword evidence="2" id="KW-0430">Lectin</keyword>
<dbReference type="InterPro" id="IPR019825">
    <property type="entry name" value="Lectin_legB_Mn/Ca_BS"/>
</dbReference>
<keyword evidence="3" id="KW-0812">Transmembrane</keyword>
<sequence>MRCSKTLLYFLSIIWFLIPKTKALNFNLTNIGPENQNVDITVFLAASISYQGLQVTSDVKNSQQSAGKATYIHPLHLWDNSTGNLTDFYTHFVFVVDSEGQTDFADGITFFLAPNGSNSWGGEAIGLPVDGGNLTSPFVAVEFDTFQNSGVDPVGINPVTHVGIDVNSIISNVTAIWYCNVTNGTENEAWIRYDSTSFNLSVEFTVTTNTTRVNDTIHLIIDLRDYLPEWVTFGFSAATGKNFEKNTVKSWEFSSSLGIDETKKNVTDPDKPGSNKISLGALVGLVVGSGVLVGGSVLVGFGLWKRSRAKEEDEFEVEMSMENEFESVGVYGRGKLLVAADLKLGEDFSKHEMERLSDLGLQCAPIPAHSKLRPSIREAIQVLNFSGSIALSSIGDARGNVIDSKFHG</sequence>
<dbReference type="InterPro" id="IPR050258">
    <property type="entry name" value="Leguminous_Lectin"/>
</dbReference>
<evidence type="ECO:0000259" key="5">
    <source>
        <dbReference type="Pfam" id="PF00139"/>
    </source>
</evidence>
<dbReference type="InterPro" id="IPR013320">
    <property type="entry name" value="ConA-like_dom_sf"/>
</dbReference>
<dbReference type="InterPro" id="IPR001220">
    <property type="entry name" value="Legume_lectin_dom"/>
</dbReference>
<keyword evidence="7" id="KW-1185">Reference proteome</keyword>
<proteinExistence type="inferred from homology"/>
<dbReference type="Proteomes" id="UP000626092">
    <property type="component" value="Unassembled WGS sequence"/>
</dbReference>
<dbReference type="PANTHER" id="PTHR32401:SF49">
    <property type="entry name" value="OS10G0129200 PROTEIN"/>
    <property type="match status" value="1"/>
</dbReference>
<dbReference type="InterPro" id="IPR000985">
    <property type="entry name" value="Lectin_LegA_CS"/>
</dbReference>
<dbReference type="GO" id="GO:0030246">
    <property type="term" value="F:carbohydrate binding"/>
    <property type="evidence" value="ECO:0007669"/>
    <property type="project" value="UniProtKB-KW"/>
</dbReference>
<dbReference type="PANTHER" id="PTHR32401">
    <property type="entry name" value="CONCANAVALIN A-LIKE LECTIN FAMILY PROTEIN"/>
    <property type="match status" value="1"/>
</dbReference>
<keyword evidence="4" id="KW-0732">Signal</keyword>
<dbReference type="OrthoDB" id="1389823at2759"/>
<evidence type="ECO:0000256" key="2">
    <source>
        <dbReference type="ARBA" id="ARBA00022734"/>
    </source>
</evidence>
<dbReference type="PROSITE" id="PS00307">
    <property type="entry name" value="LECTIN_LEGUME_BETA"/>
    <property type="match status" value="1"/>
</dbReference>
<comment type="caution">
    <text evidence="6">The sequence shown here is derived from an EMBL/GenBank/DDBJ whole genome shotgun (WGS) entry which is preliminary data.</text>
</comment>
<comment type="similarity">
    <text evidence="1">Belongs to the leguminous lectin family.</text>
</comment>
<dbReference type="PROSITE" id="PS00308">
    <property type="entry name" value="LECTIN_LEGUME_ALPHA"/>
    <property type="match status" value="1"/>
</dbReference>
<evidence type="ECO:0000313" key="6">
    <source>
        <dbReference type="EMBL" id="KAF7112948.1"/>
    </source>
</evidence>
<reference evidence="6" key="1">
    <citation type="submission" date="2019-11" db="EMBL/GenBank/DDBJ databases">
        <authorList>
            <person name="Liu Y."/>
            <person name="Hou J."/>
            <person name="Li T.-Q."/>
            <person name="Guan C.-H."/>
            <person name="Wu X."/>
            <person name="Wu H.-Z."/>
            <person name="Ling F."/>
            <person name="Zhang R."/>
            <person name="Shi X.-G."/>
            <person name="Ren J.-P."/>
            <person name="Chen E.-F."/>
            <person name="Sun J.-M."/>
        </authorList>
    </citation>
    <scope>NUCLEOTIDE SEQUENCE</scope>
    <source>
        <strain evidence="6">Adult_tree_wgs_1</strain>
        <tissue evidence="6">Leaves</tissue>
    </source>
</reference>
<keyword evidence="3" id="KW-1133">Transmembrane helix</keyword>
<evidence type="ECO:0000256" key="3">
    <source>
        <dbReference type="SAM" id="Phobius"/>
    </source>
</evidence>